<proteinExistence type="predicted"/>
<feature type="compositionally biased region" description="Pro residues" evidence="1">
    <location>
        <begin position="39"/>
        <end position="51"/>
    </location>
</feature>
<reference evidence="2" key="1">
    <citation type="submission" date="2013-11" db="EMBL/GenBank/DDBJ databases">
        <title>The Genome Sequence of Phytophthora parasitica CJ02B3.</title>
        <authorList>
            <consortium name="The Broad Institute Genomics Platform"/>
            <person name="Russ C."/>
            <person name="Tyler B."/>
            <person name="Panabieres F."/>
            <person name="Shan W."/>
            <person name="Tripathy S."/>
            <person name="Grunwald N."/>
            <person name="Machado M."/>
            <person name="Johnson C.S."/>
            <person name="Arredondo F."/>
            <person name="Hong C."/>
            <person name="Coffey M."/>
            <person name="Young S.K."/>
            <person name="Zeng Q."/>
            <person name="Gargeya S."/>
            <person name="Fitzgerald M."/>
            <person name="Abouelleil A."/>
            <person name="Alvarado L."/>
            <person name="Chapman S.B."/>
            <person name="Gainer-Dewar J."/>
            <person name="Goldberg J."/>
            <person name="Griggs A."/>
            <person name="Gujja S."/>
            <person name="Hansen M."/>
            <person name="Howarth C."/>
            <person name="Imamovic A."/>
            <person name="Ireland A."/>
            <person name="Larimer J."/>
            <person name="McCowan C."/>
            <person name="Murphy C."/>
            <person name="Pearson M."/>
            <person name="Poon T.W."/>
            <person name="Priest M."/>
            <person name="Roberts A."/>
            <person name="Saif S."/>
            <person name="Shea T."/>
            <person name="Sykes S."/>
            <person name="Wortman J."/>
            <person name="Nusbaum C."/>
            <person name="Birren B."/>
        </authorList>
    </citation>
    <scope>NUCLEOTIDE SEQUENCE [LARGE SCALE GENOMIC DNA]</scope>
    <source>
        <strain evidence="2">CJ02B3</strain>
    </source>
</reference>
<feature type="region of interest" description="Disordered" evidence="1">
    <location>
        <begin position="1"/>
        <end position="69"/>
    </location>
</feature>
<accession>W2HJ04</accession>
<gene>
    <name evidence="2" type="ORF">L915_01811</name>
</gene>
<dbReference type="VEuPathDB" id="FungiDB:PPTG_06984"/>
<protein>
    <submittedName>
        <fullName evidence="2">Uncharacterized protein</fullName>
    </submittedName>
</protein>
<dbReference type="EMBL" id="KI684368">
    <property type="protein sequence ID" value="ETK95248.1"/>
    <property type="molecule type" value="Genomic_DNA"/>
</dbReference>
<feature type="compositionally biased region" description="Polar residues" evidence="1">
    <location>
        <begin position="13"/>
        <end position="38"/>
    </location>
</feature>
<dbReference type="AlphaFoldDB" id="W2HJ04"/>
<sequence>MADLAAVERESALYQQRTSSLSAFLGSSTPSTQTETQDPSPPRIPTRPPPGFAAASMGTHQQPNSFFNP</sequence>
<evidence type="ECO:0000313" key="2">
    <source>
        <dbReference type="EMBL" id="ETK95248.1"/>
    </source>
</evidence>
<evidence type="ECO:0000256" key="1">
    <source>
        <dbReference type="SAM" id="MobiDB-lite"/>
    </source>
</evidence>
<name>W2HJ04_PHYNI</name>
<feature type="compositionally biased region" description="Polar residues" evidence="1">
    <location>
        <begin position="58"/>
        <end position="69"/>
    </location>
</feature>
<dbReference type="Proteomes" id="UP000053236">
    <property type="component" value="Unassembled WGS sequence"/>
</dbReference>
<feature type="compositionally biased region" description="Basic and acidic residues" evidence="1">
    <location>
        <begin position="1"/>
        <end position="11"/>
    </location>
</feature>
<organism evidence="2">
    <name type="scientific">Phytophthora nicotianae</name>
    <name type="common">Potato buckeye rot agent</name>
    <name type="synonym">Phytophthora parasitica</name>
    <dbReference type="NCBI Taxonomy" id="4792"/>
    <lineage>
        <taxon>Eukaryota</taxon>
        <taxon>Sar</taxon>
        <taxon>Stramenopiles</taxon>
        <taxon>Oomycota</taxon>
        <taxon>Peronosporomycetes</taxon>
        <taxon>Peronosporales</taxon>
        <taxon>Peronosporaceae</taxon>
        <taxon>Phytophthora</taxon>
    </lineage>
</organism>